<dbReference type="EMBL" id="QFPN01000006">
    <property type="protein sequence ID" value="PZQ14237.1"/>
    <property type="molecule type" value="Genomic_DNA"/>
</dbReference>
<comment type="caution">
    <text evidence="1">The sequence shown here is derived from an EMBL/GenBank/DDBJ whole genome shotgun (WGS) entry which is preliminary data.</text>
</comment>
<proteinExistence type="predicted"/>
<evidence type="ECO:0000313" key="1">
    <source>
        <dbReference type="EMBL" id="PZQ14237.1"/>
    </source>
</evidence>
<name>A0A2W5M392_ANCNO</name>
<accession>A0A2W5M392</accession>
<organism evidence="1 2">
    <name type="scientific">Ancylobacter novellus</name>
    <name type="common">Thiobacillus novellus</name>
    <dbReference type="NCBI Taxonomy" id="921"/>
    <lineage>
        <taxon>Bacteria</taxon>
        <taxon>Pseudomonadati</taxon>
        <taxon>Pseudomonadota</taxon>
        <taxon>Alphaproteobacteria</taxon>
        <taxon>Hyphomicrobiales</taxon>
        <taxon>Xanthobacteraceae</taxon>
        <taxon>Ancylobacter</taxon>
    </lineage>
</organism>
<protein>
    <submittedName>
        <fullName evidence="1">Uncharacterized protein</fullName>
    </submittedName>
</protein>
<evidence type="ECO:0000313" key="2">
    <source>
        <dbReference type="Proteomes" id="UP000249577"/>
    </source>
</evidence>
<dbReference type="AlphaFoldDB" id="A0A2W5M392"/>
<sequence length="245" mass="26588">MAELDRNPEGGRIAEARLQLVSVAQWLARVERSFASRNPGKELSLRWRADRDAITTHDLGDAVELELRIDGLTMQFTEDGRPSDHAIDVEERSPAHVEAWILIELLHRGLDRDRFSKDLLYDTSALLNGDGVEFSPGAYEGELKELADLFRIAASAVGRAASSDATLRISPRDLCVEAVANGRTIGFSLGDARIAEPYFYVKGDASSAEPGRAATAILPASRLAPENDSEAITAFYAGGGAPTRH</sequence>
<reference evidence="1 2" key="1">
    <citation type="submission" date="2017-08" db="EMBL/GenBank/DDBJ databases">
        <title>Infants hospitalized years apart are colonized by the same room-sourced microbial strains.</title>
        <authorList>
            <person name="Brooks B."/>
            <person name="Olm M.R."/>
            <person name="Firek B.A."/>
            <person name="Baker R."/>
            <person name="Thomas B.C."/>
            <person name="Morowitz M.J."/>
            <person name="Banfield J.F."/>
        </authorList>
    </citation>
    <scope>NUCLEOTIDE SEQUENCE [LARGE SCALE GENOMIC DNA]</scope>
    <source>
        <strain evidence="1">S2_005_003_R2_43</strain>
    </source>
</reference>
<gene>
    <name evidence="1" type="ORF">DI565_12460</name>
</gene>
<dbReference type="Proteomes" id="UP000249577">
    <property type="component" value="Unassembled WGS sequence"/>
</dbReference>